<proteinExistence type="predicted"/>
<feature type="transmembrane region" description="Helical" evidence="1">
    <location>
        <begin position="107"/>
        <end position="129"/>
    </location>
</feature>
<organism evidence="2 3">
    <name type="scientific">Anaerocolumna aminovalerica</name>
    <dbReference type="NCBI Taxonomy" id="1527"/>
    <lineage>
        <taxon>Bacteria</taxon>
        <taxon>Bacillati</taxon>
        <taxon>Bacillota</taxon>
        <taxon>Clostridia</taxon>
        <taxon>Lachnospirales</taxon>
        <taxon>Lachnospiraceae</taxon>
        <taxon>Anaerocolumna</taxon>
    </lineage>
</organism>
<name>A0A1I5F4Z6_9FIRM</name>
<reference evidence="2 3" key="1">
    <citation type="submission" date="2016-10" db="EMBL/GenBank/DDBJ databases">
        <authorList>
            <person name="de Groot N.N."/>
        </authorList>
    </citation>
    <scope>NUCLEOTIDE SEQUENCE [LARGE SCALE GENOMIC DNA]</scope>
    <source>
        <strain evidence="2 3">DSM 1283</strain>
    </source>
</reference>
<keyword evidence="1" id="KW-0472">Membrane</keyword>
<dbReference type="EMBL" id="FOWD01000012">
    <property type="protein sequence ID" value="SFO18750.1"/>
    <property type="molecule type" value="Genomic_DNA"/>
</dbReference>
<dbReference type="OrthoDB" id="4966203at2"/>
<dbReference type="InterPro" id="IPR014509">
    <property type="entry name" value="YjdF-like"/>
</dbReference>
<dbReference type="AlphaFoldDB" id="A0A1I5F4Z6"/>
<evidence type="ECO:0000256" key="1">
    <source>
        <dbReference type="SAM" id="Phobius"/>
    </source>
</evidence>
<gene>
    <name evidence="2" type="ORF">SAMN04489757_11236</name>
</gene>
<protein>
    <submittedName>
        <fullName evidence="2">Uncharacterized protein</fullName>
    </submittedName>
</protein>
<feature type="transmembrane region" description="Helical" evidence="1">
    <location>
        <begin position="141"/>
        <end position="161"/>
    </location>
</feature>
<feature type="transmembrane region" description="Helical" evidence="1">
    <location>
        <begin position="49"/>
        <end position="66"/>
    </location>
</feature>
<evidence type="ECO:0000313" key="3">
    <source>
        <dbReference type="Proteomes" id="UP000198806"/>
    </source>
</evidence>
<dbReference type="Proteomes" id="UP000198806">
    <property type="component" value="Unassembled WGS sequence"/>
</dbReference>
<keyword evidence="1" id="KW-0812">Transmembrane</keyword>
<feature type="transmembrane region" description="Helical" evidence="1">
    <location>
        <begin position="228"/>
        <end position="246"/>
    </location>
</feature>
<evidence type="ECO:0000313" key="2">
    <source>
        <dbReference type="EMBL" id="SFO18750.1"/>
    </source>
</evidence>
<dbReference type="STRING" id="1527.SAMN04489757_11236"/>
<accession>A0A1I5F4Z6</accession>
<dbReference type="Pfam" id="PF09997">
    <property type="entry name" value="DUF2238"/>
    <property type="match status" value="1"/>
</dbReference>
<keyword evidence="3" id="KW-1185">Reference proteome</keyword>
<sequence>MKKHPIRDNHRAFLEHIKKEKSTFYIYLVLRALVILVMVAQFFNKNYENVFLCVLTLILLIIPSVIEMNFRIDLPNTFEIIIMLFIFAAEILGEIQEYYIIFPFWDTMLHTLNGFLAAAIGFSLVDILNRTERISFHLSPFFMAMVAFCFSMTIGVIWEFFEFGMDTFFQFDMQKDTIINTISTVKLDPTGGNNPVIIKDIYSVVINGEELGLGGYLDIGLIDTMKDLFVNFIGASVFSIIGYFYIKRRGKGAVAQHFIVKKLKRNHNE</sequence>
<feature type="transmembrane region" description="Helical" evidence="1">
    <location>
        <begin position="24"/>
        <end position="43"/>
    </location>
</feature>
<feature type="transmembrane region" description="Helical" evidence="1">
    <location>
        <begin position="78"/>
        <end position="101"/>
    </location>
</feature>
<keyword evidence="1" id="KW-1133">Transmembrane helix</keyword>